<dbReference type="PANTHER" id="PTHR10328">
    <property type="entry name" value="PROTEIN MAX MYC-ASSOCIATED FACTOR X"/>
    <property type="match status" value="1"/>
</dbReference>
<dbReference type="Proteomes" id="UP000193685">
    <property type="component" value="Unassembled WGS sequence"/>
</dbReference>
<dbReference type="PROSITE" id="PS50888">
    <property type="entry name" value="BHLH"/>
    <property type="match status" value="1"/>
</dbReference>
<dbReference type="GO" id="GO:0045944">
    <property type="term" value="P:positive regulation of transcription by RNA polymerase II"/>
    <property type="evidence" value="ECO:0007669"/>
    <property type="project" value="TreeGrafter"/>
</dbReference>
<dbReference type="GO" id="GO:0003677">
    <property type="term" value="F:DNA binding"/>
    <property type="evidence" value="ECO:0007669"/>
    <property type="project" value="UniProtKB-KW"/>
</dbReference>
<evidence type="ECO:0000259" key="4">
    <source>
        <dbReference type="PROSITE" id="PS50888"/>
    </source>
</evidence>
<evidence type="ECO:0000313" key="5">
    <source>
        <dbReference type="EMBL" id="ORY82656.1"/>
    </source>
</evidence>
<evidence type="ECO:0000313" key="6">
    <source>
        <dbReference type="Proteomes" id="UP000193685"/>
    </source>
</evidence>
<proteinExistence type="predicted"/>
<comment type="caution">
    <text evidence="5">The sequence shown here is derived from an EMBL/GenBank/DDBJ whole genome shotgun (WGS) entry which is preliminary data.</text>
</comment>
<keyword evidence="2" id="KW-0539">Nucleus</keyword>
<evidence type="ECO:0000256" key="2">
    <source>
        <dbReference type="ARBA" id="ARBA00023242"/>
    </source>
</evidence>
<dbReference type="SMART" id="SM00353">
    <property type="entry name" value="HLH"/>
    <property type="match status" value="1"/>
</dbReference>
<organism evidence="5 6">
    <name type="scientific">Protomyces lactucae-debilis</name>
    <dbReference type="NCBI Taxonomy" id="2754530"/>
    <lineage>
        <taxon>Eukaryota</taxon>
        <taxon>Fungi</taxon>
        <taxon>Dikarya</taxon>
        <taxon>Ascomycota</taxon>
        <taxon>Taphrinomycotina</taxon>
        <taxon>Taphrinomycetes</taxon>
        <taxon>Taphrinales</taxon>
        <taxon>Protomycetaceae</taxon>
        <taxon>Protomyces</taxon>
    </lineage>
</organism>
<dbReference type="InterPro" id="IPR036638">
    <property type="entry name" value="HLH_DNA-bd_sf"/>
</dbReference>
<dbReference type="RefSeq" id="XP_040725527.1">
    <property type="nucleotide sequence ID" value="XM_040871215.1"/>
</dbReference>
<dbReference type="AlphaFoldDB" id="A0A1Y2FHB7"/>
<keyword evidence="6" id="KW-1185">Reference proteome</keyword>
<dbReference type="GO" id="GO:0090575">
    <property type="term" value="C:RNA polymerase II transcription regulator complex"/>
    <property type="evidence" value="ECO:0007669"/>
    <property type="project" value="TreeGrafter"/>
</dbReference>
<dbReference type="GO" id="GO:0046983">
    <property type="term" value="F:protein dimerization activity"/>
    <property type="evidence" value="ECO:0007669"/>
    <property type="project" value="InterPro"/>
</dbReference>
<reference evidence="5 6" key="1">
    <citation type="submission" date="2016-07" db="EMBL/GenBank/DDBJ databases">
        <title>Pervasive Adenine N6-methylation of Active Genes in Fungi.</title>
        <authorList>
            <consortium name="DOE Joint Genome Institute"/>
            <person name="Mondo S.J."/>
            <person name="Dannebaum R.O."/>
            <person name="Kuo R.C."/>
            <person name="Labutti K."/>
            <person name="Haridas S."/>
            <person name="Kuo A."/>
            <person name="Salamov A."/>
            <person name="Ahrendt S.R."/>
            <person name="Lipzen A."/>
            <person name="Sullivan W."/>
            <person name="Andreopoulos W.B."/>
            <person name="Clum A."/>
            <person name="Lindquist E."/>
            <person name="Daum C."/>
            <person name="Ramamoorthy G.K."/>
            <person name="Gryganskyi A."/>
            <person name="Culley D."/>
            <person name="Magnuson J.K."/>
            <person name="James T.Y."/>
            <person name="O'Malley M.A."/>
            <person name="Stajich J.E."/>
            <person name="Spatafora J.W."/>
            <person name="Visel A."/>
            <person name="Grigoriev I.V."/>
        </authorList>
    </citation>
    <scope>NUCLEOTIDE SEQUENCE [LARGE SCALE GENOMIC DNA]</scope>
    <source>
        <strain evidence="5 6">12-1054</strain>
    </source>
</reference>
<dbReference type="PANTHER" id="PTHR10328:SF15">
    <property type="entry name" value="BHLH TRANSCRIPTION FACTOR"/>
    <property type="match status" value="1"/>
</dbReference>
<name>A0A1Y2FHB7_PROLT</name>
<gene>
    <name evidence="5" type="ORF">BCR37DRAFT_392856</name>
</gene>
<feature type="domain" description="BHLH" evidence="4">
    <location>
        <begin position="305"/>
        <end position="356"/>
    </location>
</feature>
<sequence length="401" mass="43966">MDFQQAQQTQQQQQFNAYNQAFQQQQDLPFLNQNGAAMAAAQPVQAGQQQLQPKTSMGQLNHRASFNSINSAAAAQAAAQMQQQVSPSAYQYQNQSQSRPQSIHTLNHDAMNGAAYAPSSPGASSFMTMSERRLSRDSNMEGYDDPRALEYFENVGAGRPSQPLTAKDPGSRLSQTFNLRRGSTASSIMDPLRRPQNLAPQIFTQANMSALSVDTRRAQAAMQQAQQQQAVQRGYPHPHPNAPEPTAGFPYAFPDPDMGDGSSSAGMTPQTATFGTSTGMLTPSLQHQQLSALMQDASPYSRSPELRVSHKLAERKRRKEMKDLFDDLRDKLPLDRTLKTSKWEILSKAVEHVNFLEEQLMLARREIDEMRRGGSSGSAGGVSNPPGSNGSGTMHSMAMQS</sequence>
<accession>A0A1Y2FHB7</accession>
<evidence type="ECO:0000256" key="3">
    <source>
        <dbReference type="SAM" id="MobiDB-lite"/>
    </source>
</evidence>
<dbReference type="Gene3D" id="4.10.280.10">
    <property type="entry name" value="Helix-loop-helix DNA-binding domain"/>
    <property type="match status" value="1"/>
</dbReference>
<dbReference type="EMBL" id="MCFI01000009">
    <property type="protein sequence ID" value="ORY82656.1"/>
    <property type="molecule type" value="Genomic_DNA"/>
</dbReference>
<dbReference type="Pfam" id="PF00010">
    <property type="entry name" value="HLH"/>
    <property type="match status" value="1"/>
</dbReference>
<keyword evidence="1" id="KW-0238">DNA-binding</keyword>
<dbReference type="SUPFAM" id="SSF47459">
    <property type="entry name" value="HLH, helix-loop-helix DNA-binding domain"/>
    <property type="match status" value="1"/>
</dbReference>
<feature type="region of interest" description="Disordered" evidence="3">
    <location>
        <begin position="371"/>
        <end position="401"/>
    </location>
</feature>
<dbReference type="GeneID" id="63787814"/>
<dbReference type="OrthoDB" id="8964853at2759"/>
<dbReference type="InterPro" id="IPR011598">
    <property type="entry name" value="bHLH_dom"/>
</dbReference>
<dbReference type="GO" id="GO:0003700">
    <property type="term" value="F:DNA-binding transcription factor activity"/>
    <property type="evidence" value="ECO:0007669"/>
    <property type="project" value="TreeGrafter"/>
</dbReference>
<dbReference type="STRING" id="56484.A0A1Y2FHB7"/>
<evidence type="ECO:0000256" key="1">
    <source>
        <dbReference type="ARBA" id="ARBA00023125"/>
    </source>
</evidence>
<protein>
    <recommendedName>
        <fullName evidence="4">BHLH domain-containing protein</fullName>
    </recommendedName>
</protein>
<feature type="compositionally biased region" description="Low complexity" evidence="3">
    <location>
        <begin position="381"/>
        <end position="392"/>
    </location>
</feature>